<comment type="caution">
    <text evidence="2">The sequence shown here is derived from an EMBL/GenBank/DDBJ whole genome shotgun (WGS) entry which is preliminary data.</text>
</comment>
<feature type="transmembrane region" description="Helical" evidence="1">
    <location>
        <begin position="148"/>
        <end position="174"/>
    </location>
</feature>
<feature type="transmembrane region" description="Helical" evidence="1">
    <location>
        <begin position="21"/>
        <end position="41"/>
    </location>
</feature>
<dbReference type="OrthoDB" id="5689171at2"/>
<gene>
    <name evidence="2" type="ORF">EV694_0212</name>
</gene>
<dbReference type="Proteomes" id="UP000294702">
    <property type="component" value="Unassembled WGS sequence"/>
</dbReference>
<accession>A0A4V2PCJ3</accession>
<evidence type="ECO:0000313" key="3">
    <source>
        <dbReference type="Proteomes" id="UP000294702"/>
    </source>
</evidence>
<feature type="transmembrane region" description="Helical" evidence="1">
    <location>
        <begin position="222"/>
        <end position="247"/>
    </location>
</feature>
<feature type="transmembrane region" description="Helical" evidence="1">
    <location>
        <begin position="194"/>
        <end position="216"/>
    </location>
</feature>
<keyword evidence="1" id="KW-1133">Transmembrane helix</keyword>
<dbReference type="EMBL" id="SMFT01000001">
    <property type="protein sequence ID" value="TCK01596.1"/>
    <property type="molecule type" value="Genomic_DNA"/>
</dbReference>
<organism evidence="2 3">
    <name type="scientific">Volucribacter psittacicida</name>
    <dbReference type="NCBI Taxonomy" id="203482"/>
    <lineage>
        <taxon>Bacteria</taxon>
        <taxon>Pseudomonadati</taxon>
        <taxon>Pseudomonadota</taxon>
        <taxon>Gammaproteobacteria</taxon>
        <taxon>Pasteurellales</taxon>
        <taxon>Pasteurellaceae</taxon>
        <taxon>Volucribacter</taxon>
    </lineage>
</organism>
<evidence type="ECO:0000313" key="2">
    <source>
        <dbReference type="EMBL" id="TCK01596.1"/>
    </source>
</evidence>
<evidence type="ECO:0000256" key="1">
    <source>
        <dbReference type="SAM" id="Phobius"/>
    </source>
</evidence>
<dbReference type="AlphaFoldDB" id="A0A4V2PCJ3"/>
<proteinExistence type="predicted"/>
<sequence>MQINFTHIFQDSWNFIRNQRVFAMSFAIFFFLLTFTTQALLDTMLPAIMQQLQNQNVSLSSELPASINQTASLMTNSNIMLISLISQIINSLLSTWALIAIHQISQHNQFSFAQTFTLSIKYFLAVLILSVLVIFPLLYGAINLLLGSLLGLVLTLLGIYIFLRLCLSPLIYLFENKSFFSAIQYCWQQTNKRLGTLAIYCLIVYVLFSLIANQLAGLNQNLFIQIITTALHSIITVFSLVFSYRFYHLFIHQR</sequence>
<dbReference type="RefSeq" id="WP_132688007.1">
    <property type="nucleotide sequence ID" value="NZ_SMFT01000001.1"/>
</dbReference>
<keyword evidence="3" id="KW-1185">Reference proteome</keyword>
<name>A0A4V2PCJ3_9PAST</name>
<keyword evidence="1" id="KW-0472">Membrane</keyword>
<reference evidence="2 3" key="1">
    <citation type="submission" date="2019-03" db="EMBL/GenBank/DDBJ databases">
        <title>Genomic Encyclopedia of Type Strains, Phase IV (KMG-IV): sequencing the most valuable type-strain genomes for metagenomic binning, comparative biology and taxonomic classification.</title>
        <authorList>
            <person name="Goeker M."/>
        </authorList>
    </citation>
    <scope>NUCLEOTIDE SEQUENCE [LARGE SCALE GENOMIC DNA]</scope>
    <source>
        <strain evidence="2 3">DSM 15534</strain>
    </source>
</reference>
<protein>
    <submittedName>
        <fullName evidence="2">Uncharacterized protein UPF0259</fullName>
    </submittedName>
</protein>
<feature type="transmembrane region" description="Helical" evidence="1">
    <location>
        <begin position="79"/>
        <end position="101"/>
    </location>
</feature>
<feature type="transmembrane region" description="Helical" evidence="1">
    <location>
        <begin position="122"/>
        <end position="142"/>
    </location>
</feature>
<keyword evidence="1" id="KW-0812">Transmembrane</keyword>